<evidence type="ECO:0000256" key="1">
    <source>
        <dbReference type="SAM" id="MobiDB-lite"/>
    </source>
</evidence>
<keyword evidence="2" id="KW-0812">Transmembrane</keyword>
<feature type="compositionally biased region" description="Low complexity" evidence="1">
    <location>
        <begin position="307"/>
        <end position="321"/>
    </location>
</feature>
<accession>A0A0G4I9V3</accession>
<feature type="compositionally biased region" description="Basic and acidic residues" evidence="1">
    <location>
        <begin position="323"/>
        <end position="336"/>
    </location>
</feature>
<feature type="transmembrane region" description="Helical" evidence="2">
    <location>
        <begin position="23"/>
        <end position="46"/>
    </location>
</feature>
<keyword evidence="2" id="KW-1133">Transmembrane helix</keyword>
<feature type="region of interest" description="Disordered" evidence="1">
    <location>
        <begin position="238"/>
        <end position="336"/>
    </location>
</feature>
<proteinExistence type="predicted"/>
<dbReference type="VEuPathDB" id="CryptoDB:Cvel_12261"/>
<feature type="compositionally biased region" description="Gly residues" evidence="1">
    <location>
        <begin position="57"/>
        <end position="66"/>
    </location>
</feature>
<feature type="compositionally biased region" description="Acidic residues" evidence="1">
    <location>
        <begin position="256"/>
        <end position="265"/>
    </location>
</feature>
<keyword evidence="2" id="KW-0472">Membrane</keyword>
<name>A0A0G4I9V3_9ALVE</name>
<protein>
    <submittedName>
        <fullName evidence="3">Uncharacterized protein</fullName>
    </submittedName>
</protein>
<reference evidence="3" key="1">
    <citation type="submission" date="2014-11" db="EMBL/GenBank/DDBJ databases">
        <authorList>
            <person name="Otto D Thomas"/>
            <person name="Naeem Raeece"/>
        </authorList>
    </citation>
    <scope>NUCLEOTIDE SEQUENCE</scope>
</reference>
<evidence type="ECO:0000313" key="3">
    <source>
        <dbReference type="EMBL" id="CEM53796.1"/>
    </source>
</evidence>
<feature type="region of interest" description="Disordered" evidence="1">
    <location>
        <begin position="57"/>
        <end position="82"/>
    </location>
</feature>
<evidence type="ECO:0000256" key="2">
    <source>
        <dbReference type="SAM" id="Phobius"/>
    </source>
</evidence>
<dbReference type="EMBL" id="CDMZ01005726">
    <property type="protein sequence ID" value="CEM53796.1"/>
    <property type="molecule type" value="Genomic_DNA"/>
</dbReference>
<gene>
    <name evidence="3" type="ORF">Cvel_12261</name>
</gene>
<organism evidence="3">
    <name type="scientific">Chromera velia CCMP2878</name>
    <dbReference type="NCBI Taxonomy" id="1169474"/>
    <lineage>
        <taxon>Eukaryota</taxon>
        <taxon>Sar</taxon>
        <taxon>Alveolata</taxon>
        <taxon>Colpodellida</taxon>
        <taxon>Chromeraceae</taxon>
        <taxon>Chromera</taxon>
    </lineage>
</organism>
<feature type="compositionally biased region" description="Acidic residues" evidence="1">
    <location>
        <begin position="276"/>
        <end position="286"/>
    </location>
</feature>
<sequence length="361" mass="38224">MSEPLRGEAATSEQESAQNRKKLLVKGGIIGGVVLLVIGGIIALWYCLGGSKGDGSGNGGDGGGGKDVMRPRDAPVGDHPYLEKGTLTKFDREYSTGMKLMGAGASEADPKLCRFGVALYVNEAIAKEKMEEFEGQSAKQLSSNMAFYEKLTDPSAGIPFIMQFRFPDACETSLVPQSVLKMTFEEAKEKGLGPVYATIEKEVEKAGGIRSMESLRLDASLPNTLKVGAADAKNEALVTPTSDYGSPKGPLPAIAEGDEAEEEGDEPKNAEPAEPSAEEEPAEPTEEEKTAEPSEPSADEGEDTGSPAPSAALRPALTALAKSDFKDEGTTTDPDTKIEWKNTAVSYFAKELSGSWAWECA</sequence>
<feature type="compositionally biased region" description="Basic and acidic residues" evidence="1">
    <location>
        <begin position="67"/>
        <end position="82"/>
    </location>
</feature>
<dbReference type="AlphaFoldDB" id="A0A0G4I9V3"/>